<gene>
    <name evidence="1" type="ORF">BGTH12_LOCUS456</name>
</gene>
<accession>A0A9W4CUP9</accession>
<dbReference type="EMBL" id="CAJHIT010000001">
    <property type="protein sequence ID" value="CAD6499098.1"/>
    <property type="molecule type" value="Genomic_DNA"/>
</dbReference>
<reference evidence="1" key="1">
    <citation type="submission" date="2020-10" db="EMBL/GenBank/DDBJ databases">
        <authorList>
            <person name="Muller C M."/>
        </authorList>
    </citation>
    <scope>NUCLEOTIDE SEQUENCE</scope>
    <source>
        <strain evidence="1">THUN-12</strain>
    </source>
</reference>
<comment type="caution">
    <text evidence="1">The sequence shown here is derived from an EMBL/GenBank/DDBJ whole genome shotgun (WGS) entry which is preliminary data.</text>
</comment>
<dbReference type="Proteomes" id="UP000683417">
    <property type="component" value="Unassembled WGS sequence"/>
</dbReference>
<dbReference type="AlphaFoldDB" id="A0A9W4CUP9"/>
<proteinExistence type="predicted"/>
<evidence type="ECO:0000313" key="1">
    <source>
        <dbReference type="EMBL" id="CAD6499098.1"/>
    </source>
</evidence>
<protein>
    <submittedName>
        <fullName evidence="1">BgTH12-04750</fullName>
    </submittedName>
</protein>
<sequence length="32" mass="3683">MSQMPTPWSSQYLCAWKEASNNTQSLIEGTRH</sequence>
<evidence type="ECO:0000313" key="2">
    <source>
        <dbReference type="Proteomes" id="UP000683417"/>
    </source>
</evidence>
<organism evidence="1 2">
    <name type="scientific">Blumeria graminis f. sp. triticale</name>
    <dbReference type="NCBI Taxonomy" id="1689686"/>
    <lineage>
        <taxon>Eukaryota</taxon>
        <taxon>Fungi</taxon>
        <taxon>Dikarya</taxon>
        <taxon>Ascomycota</taxon>
        <taxon>Pezizomycotina</taxon>
        <taxon>Leotiomycetes</taxon>
        <taxon>Erysiphales</taxon>
        <taxon>Erysiphaceae</taxon>
        <taxon>Blumeria</taxon>
    </lineage>
</organism>
<name>A0A9W4CUP9_BLUGR</name>